<sequence length="618" mass="73128">MSDAIIDFSNWLKDPELEGLKLFSLLINEMLFDYTIDSYQAYTLNTHTLIEELNDVMIEVKKGFIPIKALSPIIEEIKKSYKEDFVIKEALGFKKKLFEKKLKEIENIINNPKNYSNDHIKNYISDFEICRITLEKNYYQKLQEEIIKYTQRPNEKNKISILTKLLIPELINKGFSKSYIYSTNKSFFLEYNKISNHNQIYDFFSKFSGSTVLYDVTFKVNSEFCKFDQELINKFDISISTECPKVDLESIYYDEFKKTNEEFNHFLSIKNLPAKDPETARMSGEKYLEKILDFIKYHIHDSNCSWENTGLCIYSSLGNDTKKLHFVAKPGIQPIFKIKDRESKTNALIKSIMLFDNLDKTSTYNLYNSLNLHSCSLSSKTFENQLINLWIALESLLPPPPNGDGKRIIHFMETMSPILGRDYILKLINDLYRNFELFLDDKDRDKLFSYVDEKLSNIEKCIHLIIIYNGYLKENPEELESPDKTIEIDSIFGENVLLRNRFFNICQLLKTTNSLKSKIENHDERVKWHLQRIYRARNLITHKGEELEYISNLLEHTHNYYHTIIDQIIKTKIEHKKQFTDIGMILQFIKIEHKSHLESLTENREITLDNYKQFIYGY</sequence>
<keyword evidence="2" id="KW-1185">Reference proteome</keyword>
<reference evidence="1 2" key="1">
    <citation type="journal article" date="2010" name="Stand. Genomic Sci.">
        <title>Complete genome sequence of Methanoplanus petrolearius type strain (SEBR 4847).</title>
        <authorList>
            <person name="Brambilla E."/>
            <person name="Djao O.D."/>
            <person name="Daligault H."/>
            <person name="Lapidus A."/>
            <person name="Lucas S."/>
            <person name="Hammon N."/>
            <person name="Nolan M."/>
            <person name="Tice H."/>
            <person name="Cheng J.F."/>
            <person name="Han C."/>
            <person name="Tapia R."/>
            <person name="Goodwin L."/>
            <person name="Pitluck S."/>
            <person name="Liolios K."/>
            <person name="Ivanova N."/>
            <person name="Mavromatis K."/>
            <person name="Mikhailova N."/>
            <person name="Pati A."/>
            <person name="Chen A."/>
            <person name="Palaniappan K."/>
            <person name="Land M."/>
            <person name="Hauser L."/>
            <person name="Chang Y.J."/>
            <person name="Jeffries C.D."/>
            <person name="Rohde M."/>
            <person name="Spring S."/>
            <person name="Sikorski J."/>
            <person name="Goker M."/>
            <person name="Woyke T."/>
            <person name="Bristow J."/>
            <person name="Eisen J.A."/>
            <person name="Markowitz V."/>
            <person name="Hugenholtz P."/>
            <person name="Kyrpides N.C."/>
            <person name="Klenk H.P."/>
        </authorList>
    </citation>
    <scope>NUCLEOTIDE SEQUENCE [LARGE SCALE GENOMIC DNA]</scope>
    <source>
        <strain evidence="2">DSM 11571 / OCM 486 / SEBR 4847</strain>
    </source>
</reference>
<evidence type="ECO:0008006" key="3">
    <source>
        <dbReference type="Google" id="ProtNLM"/>
    </source>
</evidence>
<protein>
    <recommendedName>
        <fullName evidence="3">Apea-like HEPN domain-containing protein</fullName>
    </recommendedName>
</protein>
<evidence type="ECO:0000313" key="1">
    <source>
        <dbReference type="EMBL" id="ADN36298.1"/>
    </source>
</evidence>
<evidence type="ECO:0000313" key="2">
    <source>
        <dbReference type="Proteomes" id="UP000006565"/>
    </source>
</evidence>
<dbReference type="STRING" id="679926.Mpet_1541"/>
<dbReference type="EMBL" id="CP002117">
    <property type="protein sequence ID" value="ADN36298.1"/>
    <property type="molecule type" value="Genomic_DNA"/>
</dbReference>
<accession>E1RG63</accession>
<proteinExistence type="predicted"/>
<dbReference type="Proteomes" id="UP000006565">
    <property type="component" value="Chromosome"/>
</dbReference>
<dbReference type="GeneID" id="9744012"/>
<dbReference type="RefSeq" id="WP_013329475.1">
    <property type="nucleotide sequence ID" value="NC_014507.1"/>
</dbReference>
<dbReference type="OrthoDB" id="111602at2157"/>
<dbReference type="AlphaFoldDB" id="E1RG63"/>
<gene>
    <name evidence="1" type="ordered locus">Mpet_1541</name>
</gene>
<dbReference type="KEGG" id="mpi:Mpet_1541"/>
<name>E1RG63_METP4</name>
<organism evidence="1 2">
    <name type="scientific">Methanolacinia petrolearia (strain DSM 11571 / OCM 486 / SEBR 4847)</name>
    <name type="common">Methanoplanus petrolearius</name>
    <dbReference type="NCBI Taxonomy" id="679926"/>
    <lineage>
        <taxon>Archaea</taxon>
        <taxon>Methanobacteriati</taxon>
        <taxon>Methanobacteriota</taxon>
        <taxon>Stenosarchaea group</taxon>
        <taxon>Methanomicrobia</taxon>
        <taxon>Methanomicrobiales</taxon>
        <taxon>Methanomicrobiaceae</taxon>
        <taxon>Methanolacinia</taxon>
    </lineage>
</organism>
<dbReference type="HOGENOM" id="CLU_460539_0_0_2"/>